<reference evidence="5" key="1">
    <citation type="journal article" date="2020" name="bioRxiv">
        <title>A rank-normalized archaeal taxonomy based on genome phylogeny resolves widespread incomplete and uneven classifications.</title>
        <authorList>
            <person name="Rinke C."/>
            <person name="Chuvochina M."/>
            <person name="Mussig A.J."/>
            <person name="Chaumeil P.-A."/>
            <person name="Waite D.W."/>
            <person name="Whitman W.B."/>
            <person name="Parks D.H."/>
            <person name="Hugenholtz P."/>
        </authorList>
    </citation>
    <scope>NUCLEOTIDE SEQUENCE [LARGE SCALE GENOMIC DNA]</scope>
</reference>
<dbReference type="Proteomes" id="UP000678237">
    <property type="component" value="Unassembled WGS sequence"/>
</dbReference>
<dbReference type="PANTHER" id="PTHR42793">
    <property type="entry name" value="COA BINDING DOMAIN CONTAINING PROTEIN"/>
    <property type="match status" value="1"/>
</dbReference>
<dbReference type="GO" id="GO:0005524">
    <property type="term" value="F:ATP binding"/>
    <property type="evidence" value="ECO:0007669"/>
    <property type="project" value="UniProtKB-UniRule"/>
</dbReference>
<dbReference type="InterPro" id="IPR013815">
    <property type="entry name" value="ATP_grasp_subdomain_1"/>
</dbReference>
<evidence type="ECO:0000313" key="5">
    <source>
        <dbReference type="Proteomes" id="UP000564964"/>
    </source>
</evidence>
<accession>A0A7J4JHI0</accession>
<evidence type="ECO:0000313" key="4">
    <source>
        <dbReference type="EMBL" id="MBS3062303.1"/>
    </source>
</evidence>
<dbReference type="EMBL" id="JAGVWE010000002">
    <property type="protein sequence ID" value="MBS3062303.1"/>
    <property type="molecule type" value="Genomic_DNA"/>
</dbReference>
<dbReference type="EMBL" id="DUGH01000123">
    <property type="protein sequence ID" value="HIH16774.1"/>
    <property type="molecule type" value="Genomic_DNA"/>
</dbReference>
<dbReference type="Proteomes" id="UP000564964">
    <property type="component" value="Unassembled WGS sequence"/>
</dbReference>
<name>A0A7J4JHI0_9ARCH</name>
<keyword evidence="1" id="KW-0067">ATP-binding</keyword>
<dbReference type="PROSITE" id="PS50975">
    <property type="entry name" value="ATP_GRASP"/>
    <property type="match status" value="1"/>
</dbReference>
<evidence type="ECO:0000259" key="2">
    <source>
        <dbReference type="PROSITE" id="PS50975"/>
    </source>
</evidence>
<protein>
    <submittedName>
        <fullName evidence="4">Acetate--CoA ligase family protein</fullName>
    </submittedName>
    <submittedName>
        <fullName evidence="3">Acetyl-CoA synthetase</fullName>
    </submittedName>
</protein>
<sequence>MATLDLVQSLALAKKYGVALAPHVLVKEESEAGKACRKIGFPLVLKLVSSEVSHKTEVKGVVLNVGDEAAALKEFRRMKKLPGFKGVVVQPMVRGLELIVGGKRDEQFGPTVLFGLGGIFVEVFKDLSLRICPLTRADAEEMLDEVKAAKLLKGFRGAKPVNRKQLVDLILHAGRLMEKEGVQELDLNPVIANEKNVWAVDARVIK</sequence>
<feature type="domain" description="ATP-grasp" evidence="2">
    <location>
        <begin position="10"/>
        <end position="46"/>
    </location>
</feature>
<gene>
    <name evidence="3" type="ORF">HA252_05185</name>
    <name evidence="4" type="ORF">J4203_00380</name>
</gene>
<dbReference type="SUPFAM" id="SSF56059">
    <property type="entry name" value="Glutathione synthetase ATP-binding domain-like"/>
    <property type="match status" value="1"/>
</dbReference>
<comment type="caution">
    <text evidence="3">The sequence shown here is derived from an EMBL/GenBank/DDBJ whole genome shotgun (WGS) entry which is preliminary data.</text>
</comment>
<keyword evidence="1" id="KW-0547">Nucleotide-binding</keyword>
<dbReference type="PANTHER" id="PTHR42793:SF1">
    <property type="entry name" value="PEPTIDYL-LYSINE N-ACETYLTRANSFERASE PATZ"/>
    <property type="match status" value="1"/>
</dbReference>
<dbReference type="Gene3D" id="3.30.1490.20">
    <property type="entry name" value="ATP-grasp fold, A domain"/>
    <property type="match status" value="1"/>
</dbReference>
<keyword evidence="4" id="KW-0436">Ligase</keyword>
<dbReference type="GO" id="GO:0016874">
    <property type="term" value="F:ligase activity"/>
    <property type="evidence" value="ECO:0007669"/>
    <property type="project" value="UniProtKB-KW"/>
</dbReference>
<dbReference type="GO" id="GO:0046872">
    <property type="term" value="F:metal ion binding"/>
    <property type="evidence" value="ECO:0007669"/>
    <property type="project" value="InterPro"/>
</dbReference>
<dbReference type="Gene3D" id="3.30.470.20">
    <property type="entry name" value="ATP-grasp fold, B domain"/>
    <property type="match status" value="1"/>
</dbReference>
<dbReference type="AlphaFoldDB" id="A0A7J4JHI0"/>
<evidence type="ECO:0000313" key="3">
    <source>
        <dbReference type="EMBL" id="HIH16774.1"/>
    </source>
</evidence>
<evidence type="ECO:0000256" key="1">
    <source>
        <dbReference type="PROSITE-ProRule" id="PRU00409"/>
    </source>
</evidence>
<dbReference type="Pfam" id="PF13549">
    <property type="entry name" value="ATP-grasp_5"/>
    <property type="match status" value="1"/>
</dbReference>
<proteinExistence type="predicted"/>
<dbReference type="InterPro" id="IPR011761">
    <property type="entry name" value="ATP-grasp"/>
</dbReference>
<reference evidence="4" key="2">
    <citation type="submission" date="2021-03" db="EMBL/GenBank/DDBJ databases">
        <authorList>
            <person name="Jaffe A."/>
        </authorList>
    </citation>
    <scope>NUCLEOTIDE SEQUENCE</scope>
    <source>
        <strain evidence="4">RIFCSPLOWO2_01_FULL_58_19</strain>
    </source>
</reference>
<organism evidence="3 5">
    <name type="scientific">Candidatus Iainarchaeum sp</name>
    <dbReference type="NCBI Taxonomy" id="3101447"/>
    <lineage>
        <taxon>Archaea</taxon>
        <taxon>Candidatus Iainarchaeota</taxon>
        <taxon>Candidatus Iainarchaeia</taxon>
        <taxon>Candidatus Iainarchaeales</taxon>
        <taxon>Candidatus Iainarchaeaceae</taxon>
        <taxon>Candidatus Iainarchaeum</taxon>
    </lineage>
</organism>
<reference evidence="4" key="3">
    <citation type="submission" date="2021-05" db="EMBL/GenBank/DDBJ databases">
        <title>Protein family content uncovers lineage relationships and bacterial pathway maintenance mechanisms in DPANN archaea.</title>
        <authorList>
            <person name="Castelle C.J."/>
            <person name="Meheust R."/>
            <person name="Jaffe A.L."/>
            <person name="Seitz K."/>
            <person name="Gong X."/>
            <person name="Baker B.J."/>
            <person name="Banfield J.F."/>
        </authorList>
    </citation>
    <scope>NUCLEOTIDE SEQUENCE</scope>
    <source>
        <strain evidence="4">RIFCSPLOWO2_01_FULL_58_19</strain>
    </source>
</reference>